<feature type="signal peptide" evidence="3">
    <location>
        <begin position="1"/>
        <end position="28"/>
    </location>
</feature>
<dbReference type="AlphaFoldDB" id="A0AAU7PPX8"/>
<reference evidence="4" key="1">
    <citation type="submission" date="2024-06" db="EMBL/GenBank/DDBJ databases">
        <title>Lacrimispora cavernae sp. nov., a novel anaerobe isolated from bat guano pile inside a cave.</title>
        <authorList>
            <person name="Miller S.L."/>
            <person name="Lu N."/>
            <person name="King J."/>
            <person name="Sankaranarayanan K."/>
            <person name="Lawson P.A."/>
        </authorList>
    </citation>
    <scope>NUCLEOTIDE SEQUENCE</scope>
    <source>
        <strain evidence="4">BS-2</strain>
    </source>
</reference>
<protein>
    <submittedName>
        <fullName evidence="4">Uncharacterized protein</fullName>
    </submittedName>
</protein>
<dbReference type="Gene3D" id="2.10.270.10">
    <property type="entry name" value="Cholin Binding"/>
    <property type="match status" value="1"/>
</dbReference>
<organism evidence="4">
    <name type="scientific">Lacrimispora sp. BS-2</name>
    <dbReference type="NCBI Taxonomy" id="3151850"/>
    <lineage>
        <taxon>Bacteria</taxon>
        <taxon>Bacillati</taxon>
        <taxon>Bacillota</taxon>
        <taxon>Clostridia</taxon>
        <taxon>Lachnospirales</taxon>
        <taxon>Lachnospiraceae</taxon>
        <taxon>Lacrimispora</taxon>
    </lineage>
</organism>
<evidence type="ECO:0000256" key="3">
    <source>
        <dbReference type="SAM" id="SignalP"/>
    </source>
</evidence>
<sequence length="246" mass="27305">MGKQVRKVLILSGLVSLTLFKGNVTAFASESGAYLYGNEVAAVNGRIQDYFAIVIGDSDGIIDRNELTLDIGNSAFGFRNMVTIGNESVSTSTDDFGNPIPELKKQNGKWLSPQELMSGYSYQYNVGVALDFYISKNSADGGMVSGLGVVKLPDGVNVSELSAELQKYVIYAKDVQEKQQGWKYDKFGWWYVNEDGTYLVNQWKEIGGKFYYFGEDGYMLAGTRTPDGYYVGSNGEWVESRSRYKV</sequence>
<dbReference type="RefSeq" id="WP_349946734.1">
    <property type="nucleotide sequence ID" value="NZ_CP157940.1"/>
</dbReference>
<name>A0AAU7PPX8_9FIRM</name>
<evidence type="ECO:0000256" key="2">
    <source>
        <dbReference type="PROSITE-ProRule" id="PRU00591"/>
    </source>
</evidence>
<dbReference type="PROSITE" id="PS51170">
    <property type="entry name" value="CW"/>
    <property type="match status" value="1"/>
</dbReference>
<dbReference type="EMBL" id="CP157940">
    <property type="protein sequence ID" value="XBS54224.1"/>
    <property type="molecule type" value="Genomic_DNA"/>
</dbReference>
<accession>A0AAU7PPX8</accession>
<feature type="repeat" description="Cell wall-binding" evidence="2">
    <location>
        <begin position="200"/>
        <end position="219"/>
    </location>
</feature>
<keyword evidence="1" id="KW-0677">Repeat</keyword>
<evidence type="ECO:0000256" key="1">
    <source>
        <dbReference type="ARBA" id="ARBA00022737"/>
    </source>
</evidence>
<proteinExistence type="predicted"/>
<feature type="chain" id="PRO_5043672287" evidence="3">
    <location>
        <begin position="29"/>
        <end position="246"/>
    </location>
</feature>
<keyword evidence="3" id="KW-0732">Signal</keyword>
<dbReference type="InterPro" id="IPR018337">
    <property type="entry name" value="Cell_wall/Cho-bd_repeat"/>
</dbReference>
<evidence type="ECO:0000313" key="4">
    <source>
        <dbReference type="EMBL" id="XBS54224.1"/>
    </source>
</evidence>
<dbReference type="Pfam" id="PF19085">
    <property type="entry name" value="Choline_bind_2"/>
    <property type="match status" value="1"/>
</dbReference>
<gene>
    <name evidence="4" type="ORF">ABFV83_00075</name>
</gene>
<dbReference type="SUPFAM" id="SSF69360">
    <property type="entry name" value="Cell wall binding repeat"/>
    <property type="match status" value="1"/>
</dbReference>